<feature type="non-terminal residue" evidence="2">
    <location>
        <position position="139"/>
    </location>
</feature>
<protein>
    <submittedName>
        <fullName evidence="2">Uncharacterized protein</fullName>
    </submittedName>
</protein>
<sequence>DAALDCFVAGGSVSWAWRSEEKPPWPTVVGGGRLAAKEGKTLAGREPRSEEMGNGSPILRSGKMRPLWRGAAAAVVEDRGKGGGCPEKWRWLGVAGLVVGERSEMERGTVSAVKGGKNGGWPREQEEEGRSLGAGRKRR</sequence>
<proteinExistence type="predicted"/>
<organism evidence="2 3">
    <name type="scientific">Populus deltoides</name>
    <name type="common">Eastern poplar</name>
    <name type="synonym">Eastern cottonwood</name>
    <dbReference type="NCBI Taxonomy" id="3696"/>
    <lineage>
        <taxon>Eukaryota</taxon>
        <taxon>Viridiplantae</taxon>
        <taxon>Streptophyta</taxon>
        <taxon>Embryophyta</taxon>
        <taxon>Tracheophyta</taxon>
        <taxon>Spermatophyta</taxon>
        <taxon>Magnoliopsida</taxon>
        <taxon>eudicotyledons</taxon>
        <taxon>Gunneridae</taxon>
        <taxon>Pentapetalae</taxon>
        <taxon>rosids</taxon>
        <taxon>fabids</taxon>
        <taxon>Malpighiales</taxon>
        <taxon>Salicaceae</taxon>
        <taxon>Saliceae</taxon>
        <taxon>Populus</taxon>
    </lineage>
</organism>
<name>A0A8T2ZTA3_POPDE</name>
<evidence type="ECO:0000313" key="3">
    <source>
        <dbReference type="Proteomes" id="UP000807159"/>
    </source>
</evidence>
<feature type="compositionally biased region" description="Basic and acidic residues" evidence="1">
    <location>
        <begin position="35"/>
        <end position="51"/>
    </location>
</feature>
<dbReference type="AlphaFoldDB" id="A0A8T2ZTA3"/>
<evidence type="ECO:0000256" key="1">
    <source>
        <dbReference type="SAM" id="MobiDB-lite"/>
    </source>
</evidence>
<gene>
    <name evidence="2" type="ORF">H0E87_001848</name>
</gene>
<evidence type="ECO:0000313" key="2">
    <source>
        <dbReference type="EMBL" id="KAH8520558.1"/>
    </source>
</evidence>
<feature type="region of interest" description="Disordered" evidence="1">
    <location>
        <begin position="103"/>
        <end position="139"/>
    </location>
</feature>
<keyword evidence="3" id="KW-1185">Reference proteome</keyword>
<dbReference type="EMBL" id="JACEGQ020000001">
    <property type="protein sequence ID" value="KAH8520558.1"/>
    <property type="molecule type" value="Genomic_DNA"/>
</dbReference>
<dbReference type="Proteomes" id="UP000807159">
    <property type="component" value="Chromosome 1"/>
</dbReference>
<feature type="region of interest" description="Disordered" evidence="1">
    <location>
        <begin position="22"/>
        <end position="63"/>
    </location>
</feature>
<accession>A0A8T2ZTA3</accession>
<reference evidence="2" key="1">
    <citation type="journal article" date="2021" name="J. Hered.">
        <title>Genome Assembly of Salicaceae Populus deltoides (Eastern Cottonwood) I-69 Based on Nanopore Sequencing and Hi-C Technologies.</title>
        <authorList>
            <person name="Bai S."/>
            <person name="Wu H."/>
            <person name="Zhang J."/>
            <person name="Pan Z."/>
            <person name="Zhao W."/>
            <person name="Li Z."/>
            <person name="Tong C."/>
        </authorList>
    </citation>
    <scope>NUCLEOTIDE SEQUENCE</scope>
    <source>
        <tissue evidence="2">Leaf</tissue>
    </source>
</reference>
<comment type="caution">
    <text evidence="2">The sequence shown here is derived from an EMBL/GenBank/DDBJ whole genome shotgun (WGS) entry which is preliminary data.</text>
</comment>
<feature type="non-terminal residue" evidence="2">
    <location>
        <position position="1"/>
    </location>
</feature>